<feature type="transmembrane region" description="Helical" evidence="1">
    <location>
        <begin position="185"/>
        <end position="205"/>
    </location>
</feature>
<dbReference type="AlphaFoldDB" id="A0A6A6PV58"/>
<feature type="transmembrane region" description="Helical" evidence="1">
    <location>
        <begin position="42"/>
        <end position="62"/>
    </location>
</feature>
<organism evidence="3 4">
    <name type="scientific">Neohortaea acidophila</name>
    <dbReference type="NCBI Taxonomy" id="245834"/>
    <lineage>
        <taxon>Eukaryota</taxon>
        <taxon>Fungi</taxon>
        <taxon>Dikarya</taxon>
        <taxon>Ascomycota</taxon>
        <taxon>Pezizomycotina</taxon>
        <taxon>Dothideomycetes</taxon>
        <taxon>Dothideomycetidae</taxon>
        <taxon>Mycosphaerellales</taxon>
        <taxon>Teratosphaeriaceae</taxon>
        <taxon>Neohortaea</taxon>
    </lineage>
</organism>
<dbReference type="EMBL" id="MU001635">
    <property type="protein sequence ID" value="KAF2483137.1"/>
    <property type="molecule type" value="Genomic_DNA"/>
</dbReference>
<dbReference type="Pfam" id="PF24800">
    <property type="entry name" value="DUF7702"/>
    <property type="match status" value="1"/>
</dbReference>
<dbReference type="PANTHER" id="PTHR42109:SF2">
    <property type="entry name" value="INTEGRAL MEMBRANE PROTEIN"/>
    <property type="match status" value="1"/>
</dbReference>
<sequence>MGVLNPKGGLAAAELAFFAPAFCVAAYVVFRQGLSRQLGWIYLNMLSLLRLIGASCLIYAEVHSDYSDGLLETAAITGAIGTAPLLLVLMGFLERVHAHMLERKGVNHFLFKALHYGSLGALVLAIVGGVNISSTDDLASSGYKTGKACMEAASILFLSFYLTLAGITIYTQSRVQYVVPEERKLIIAGLAALPLLMVRILYTVLVSFDINSDFFFRSVNVYVEAFMQFTMEALVVIFFIIAGLLTPRVEKTSKHAANTYVAPSIGEVECEAKSPVNVQSRPYDREMPEQHEKPEFNLFDYRPSKLIRTAIAKHI</sequence>
<feature type="transmembrane region" description="Helical" evidence="1">
    <location>
        <begin position="74"/>
        <end position="93"/>
    </location>
</feature>
<evidence type="ECO:0000259" key="2">
    <source>
        <dbReference type="Pfam" id="PF24800"/>
    </source>
</evidence>
<feature type="domain" description="DUF7702" evidence="2">
    <location>
        <begin position="5"/>
        <end position="245"/>
    </location>
</feature>
<gene>
    <name evidence="3" type="ORF">BDY17DRAFT_310198</name>
</gene>
<dbReference type="OrthoDB" id="2560628at2759"/>
<dbReference type="GeneID" id="54476413"/>
<proteinExistence type="predicted"/>
<keyword evidence="1" id="KW-0812">Transmembrane</keyword>
<dbReference type="Proteomes" id="UP000799767">
    <property type="component" value="Unassembled WGS sequence"/>
</dbReference>
<evidence type="ECO:0000313" key="4">
    <source>
        <dbReference type="Proteomes" id="UP000799767"/>
    </source>
</evidence>
<evidence type="ECO:0000256" key="1">
    <source>
        <dbReference type="SAM" id="Phobius"/>
    </source>
</evidence>
<keyword evidence="1" id="KW-0472">Membrane</keyword>
<accession>A0A6A6PV58</accession>
<feature type="transmembrane region" description="Helical" evidence="1">
    <location>
        <begin position="113"/>
        <end position="132"/>
    </location>
</feature>
<feature type="transmembrane region" description="Helical" evidence="1">
    <location>
        <begin position="225"/>
        <end position="245"/>
    </location>
</feature>
<keyword evidence="1" id="KW-1133">Transmembrane helix</keyword>
<keyword evidence="4" id="KW-1185">Reference proteome</keyword>
<dbReference type="RefSeq" id="XP_033589707.1">
    <property type="nucleotide sequence ID" value="XM_033735411.1"/>
</dbReference>
<feature type="transmembrane region" description="Helical" evidence="1">
    <location>
        <begin position="152"/>
        <end position="173"/>
    </location>
</feature>
<dbReference type="InterPro" id="IPR056119">
    <property type="entry name" value="DUF7702"/>
</dbReference>
<protein>
    <recommendedName>
        <fullName evidence="2">DUF7702 domain-containing protein</fullName>
    </recommendedName>
</protein>
<dbReference type="PANTHER" id="PTHR42109">
    <property type="entry name" value="UNPLACED GENOMIC SCAFFOLD UM_SCAF_CONTIG_1.265, WHOLE GENOME SHOTGUN SEQUENCE"/>
    <property type="match status" value="1"/>
</dbReference>
<name>A0A6A6PV58_9PEZI</name>
<feature type="transmembrane region" description="Helical" evidence="1">
    <location>
        <begin position="12"/>
        <end position="30"/>
    </location>
</feature>
<evidence type="ECO:0000313" key="3">
    <source>
        <dbReference type="EMBL" id="KAF2483137.1"/>
    </source>
</evidence>
<reference evidence="3" key="1">
    <citation type="journal article" date="2020" name="Stud. Mycol.">
        <title>101 Dothideomycetes genomes: a test case for predicting lifestyles and emergence of pathogens.</title>
        <authorList>
            <person name="Haridas S."/>
            <person name="Albert R."/>
            <person name="Binder M."/>
            <person name="Bloem J."/>
            <person name="Labutti K."/>
            <person name="Salamov A."/>
            <person name="Andreopoulos B."/>
            <person name="Baker S."/>
            <person name="Barry K."/>
            <person name="Bills G."/>
            <person name="Bluhm B."/>
            <person name="Cannon C."/>
            <person name="Castanera R."/>
            <person name="Culley D."/>
            <person name="Daum C."/>
            <person name="Ezra D."/>
            <person name="Gonzalez J."/>
            <person name="Henrissat B."/>
            <person name="Kuo A."/>
            <person name="Liang C."/>
            <person name="Lipzen A."/>
            <person name="Lutzoni F."/>
            <person name="Magnuson J."/>
            <person name="Mondo S."/>
            <person name="Nolan M."/>
            <person name="Ohm R."/>
            <person name="Pangilinan J."/>
            <person name="Park H.-J."/>
            <person name="Ramirez L."/>
            <person name="Alfaro M."/>
            <person name="Sun H."/>
            <person name="Tritt A."/>
            <person name="Yoshinaga Y."/>
            <person name="Zwiers L.-H."/>
            <person name="Turgeon B."/>
            <person name="Goodwin S."/>
            <person name="Spatafora J."/>
            <person name="Crous P."/>
            <person name="Grigoriev I."/>
        </authorList>
    </citation>
    <scope>NUCLEOTIDE SEQUENCE</scope>
    <source>
        <strain evidence="3">CBS 113389</strain>
    </source>
</reference>